<evidence type="ECO:0000313" key="8">
    <source>
        <dbReference type="Proteomes" id="UP000053815"/>
    </source>
</evidence>
<keyword evidence="2" id="KW-0694">RNA-binding</keyword>
<dbReference type="Gene3D" id="3.30.70.330">
    <property type="match status" value="2"/>
</dbReference>
<dbReference type="Gene3D" id="1.25.10.10">
    <property type="entry name" value="Leucine-rich Repeat Variant"/>
    <property type="match status" value="1"/>
</dbReference>
<dbReference type="SUPFAM" id="SSF54928">
    <property type="entry name" value="RNA-binding domain, RBD"/>
    <property type="match status" value="2"/>
</dbReference>
<dbReference type="SUPFAM" id="SSF48371">
    <property type="entry name" value="ARM repeat"/>
    <property type="match status" value="1"/>
</dbReference>
<feature type="compositionally biased region" description="Low complexity" evidence="4">
    <location>
        <begin position="600"/>
        <end position="617"/>
    </location>
</feature>
<gene>
    <name evidence="7" type="ORF">MAM1_0120d05832</name>
</gene>
<dbReference type="Proteomes" id="UP000053815">
    <property type="component" value="Unassembled WGS sequence"/>
</dbReference>
<evidence type="ECO:0000256" key="2">
    <source>
        <dbReference type="PROSITE-ProRule" id="PRU00176"/>
    </source>
</evidence>
<accession>A0A0C9LV88</accession>
<evidence type="ECO:0000259" key="6">
    <source>
        <dbReference type="PROSITE" id="PS50303"/>
    </source>
</evidence>
<dbReference type="PANTHER" id="PTHR47093:SF1">
    <property type="entry name" value="PROTEIN JSN1-RELATED"/>
    <property type="match status" value="1"/>
</dbReference>
<dbReference type="GO" id="GO:0000288">
    <property type="term" value="P:nuclear-transcribed mRNA catabolic process, deadenylation-dependent decay"/>
    <property type="evidence" value="ECO:0007669"/>
    <property type="project" value="TreeGrafter"/>
</dbReference>
<feature type="compositionally biased region" description="Polar residues" evidence="4">
    <location>
        <begin position="556"/>
        <end position="572"/>
    </location>
</feature>
<dbReference type="PROSITE" id="PS50303">
    <property type="entry name" value="PUM_HD"/>
    <property type="match status" value="1"/>
</dbReference>
<proteinExistence type="predicted"/>
<feature type="domain" description="RRM" evidence="5">
    <location>
        <begin position="425"/>
        <end position="500"/>
    </location>
</feature>
<organism evidence="7">
    <name type="scientific">Mucor ambiguus</name>
    <dbReference type="NCBI Taxonomy" id="91626"/>
    <lineage>
        <taxon>Eukaryota</taxon>
        <taxon>Fungi</taxon>
        <taxon>Fungi incertae sedis</taxon>
        <taxon>Mucoromycota</taxon>
        <taxon>Mucoromycotina</taxon>
        <taxon>Mucoromycetes</taxon>
        <taxon>Mucorales</taxon>
        <taxon>Mucorineae</taxon>
        <taxon>Mucoraceae</taxon>
        <taxon>Mucor</taxon>
    </lineage>
</organism>
<feature type="region of interest" description="Disordered" evidence="4">
    <location>
        <begin position="255"/>
        <end position="281"/>
    </location>
</feature>
<feature type="region of interest" description="Disordered" evidence="4">
    <location>
        <begin position="523"/>
        <end position="572"/>
    </location>
</feature>
<keyword evidence="8" id="KW-1185">Reference proteome</keyword>
<dbReference type="InterPro" id="IPR052645">
    <property type="entry name" value="Pumilio_domain_protein"/>
</dbReference>
<dbReference type="InterPro" id="IPR000504">
    <property type="entry name" value="RRM_dom"/>
</dbReference>
<feature type="region of interest" description="Disordered" evidence="4">
    <location>
        <begin position="37"/>
        <end position="64"/>
    </location>
</feature>
<keyword evidence="1" id="KW-0677">Repeat</keyword>
<dbReference type="CDD" id="cd00590">
    <property type="entry name" value="RRM_SF"/>
    <property type="match status" value="2"/>
</dbReference>
<dbReference type="SMART" id="SM00360">
    <property type="entry name" value="RRM"/>
    <property type="match status" value="2"/>
</dbReference>
<feature type="compositionally biased region" description="Polar residues" evidence="4">
    <location>
        <begin position="256"/>
        <end position="281"/>
    </location>
</feature>
<feature type="region of interest" description="Disordered" evidence="4">
    <location>
        <begin position="296"/>
        <end position="325"/>
    </location>
</feature>
<feature type="compositionally biased region" description="Low complexity" evidence="4">
    <location>
        <begin position="541"/>
        <end position="554"/>
    </location>
</feature>
<evidence type="ECO:0000256" key="1">
    <source>
        <dbReference type="ARBA" id="ARBA00022737"/>
    </source>
</evidence>
<dbReference type="PROSITE" id="PS50102">
    <property type="entry name" value="RRM"/>
    <property type="match status" value="2"/>
</dbReference>
<feature type="compositionally biased region" description="Low complexity" evidence="4">
    <location>
        <begin position="45"/>
        <end position="64"/>
    </location>
</feature>
<dbReference type="PROSITE" id="PS50302">
    <property type="entry name" value="PUM"/>
    <property type="match status" value="2"/>
</dbReference>
<dbReference type="InterPro" id="IPR012677">
    <property type="entry name" value="Nucleotide-bd_a/b_plait_sf"/>
</dbReference>
<dbReference type="AlphaFoldDB" id="A0A0C9LV88"/>
<dbReference type="InterPro" id="IPR011989">
    <property type="entry name" value="ARM-like"/>
</dbReference>
<feature type="domain" description="PUM-HD" evidence="6">
    <location>
        <begin position="624"/>
        <end position="875"/>
    </location>
</feature>
<feature type="region of interest" description="Disordered" evidence="4">
    <location>
        <begin position="144"/>
        <end position="171"/>
    </location>
</feature>
<feature type="region of interest" description="Disordered" evidence="4">
    <location>
        <begin position="590"/>
        <end position="617"/>
    </location>
</feature>
<dbReference type="Pfam" id="PF00806">
    <property type="entry name" value="PUF"/>
    <property type="match status" value="3"/>
</dbReference>
<evidence type="ECO:0000313" key="7">
    <source>
        <dbReference type="EMBL" id="GAN06350.1"/>
    </source>
</evidence>
<dbReference type="OrthoDB" id="2017782at2759"/>
<feature type="domain" description="RRM" evidence="5">
    <location>
        <begin position="329"/>
        <end position="404"/>
    </location>
</feature>
<dbReference type="EMBL" id="DF836409">
    <property type="protein sequence ID" value="GAN06350.1"/>
    <property type="molecule type" value="Genomic_DNA"/>
</dbReference>
<dbReference type="PANTHER" id="PTHR47093">
    <property type="entry name" value="PROTEIN JSN1-RELATED"/>
    <property type="match status" value="1"/>
</dbReference>
<dbReference type="InterPro" id="IPR033133">
    <property type="entry name" value="PUM-HD"/>
</dbReference>
<evidence type="ECO:0000259" key="5">
    <source>
        <dbReference type="PROSITE" id="PS50102"/>
    </source>
</evidence>
<dbReference type="Pfam" id="PF00076">
    <property type="entry name" value="RRM_1"/>
    <property type="match status" value="2"/>
</dbReference>
<evidence type="ECO:0008006" key="9">
    <source>
        <dbReference type="Google" id="ProtNLM"/>
    </source>
</evidence>
<feature type="repeat" description="Pumilio" evidence="3">
    <location>
        <begin position="764"/>
        <end position="802"/>
    </location>
</feature>
<evidence type="ECO:0000256" key="4">
    <source>
        <dbReference type="SAM" id="MobiDB-lite"/>
    </source>
</evidence>
<feature type="compositionally biased region" description="Polar residues" evidence="4">
    <location>
        <begin position="150"/>
        <end position="170"/>
    </location>
</feature>
<feature type="region of interest" description="Disordered" evidence="4">
    <location>
        <begin position="104"/>
        <end position="129"/>
    </location>
</feature>
<protein>
    <recommendedName>
        <fullName evidence="9">ARM repeat-containing protein</fullName>
    </recommendedName>
</protein>
<dbReference type="InterPro" id="IPR016024">
    <property type="entry name" value="ARM-type_fold"/>
</dbReference>
<reference evidence="7" key="1">
    <citation type="submission" date="2014-09" db="EMBL/GenBank/DDBJ databases">
        <title>Draft genome sequence of an oleaginous Mucoromycotina fungus Mucor ambiguus NBRC6742.</title>
        <authorList>
            <person name="Takeda I."/>
            <person name="Yamane N."/>
            <person name="Morita T."/>
            <person name="Tamano K."/>
            <person name="Machida M."/>
            <person name="Baker S."/>
            <person name="Koike H."/>
        </authorList>
    </citation>
    <scope>NUCLEOTIDE SEQUENCE</scope>
    <source>
        <strain evidence="7">NBRC 6742</strain>
    </source>
</reference>
<name>A0A0C9LV88_9FUNG</name>
<feature type="compositionally biased region" description="Polar residues" evidence="4">
    <location>
        <begin position="590"/>
        <end position="599"/>
    </location>
</feature>
<dbReference type="SMART" id="SM00025">
    <property type="entry name" value="Pumilio"/>
    <property type="match status" value="4"/>
</dbReference>
<dbReference type="InterPro" id="IPR001313">
    <property type="entry name" value="Pumilio_RNA-bd_rpt"/>
</dbReference>
<evidence type="ECO:0000256" key="3">
    <source>
        <dbReference type="PROSITE-ProRule" id="PRU00317"/>
    </source>
</evidence>
<dbReference type="STRING" id="91626.A0A0C9LV88"/>
<sequence length="875" mass="95548">MDFSWVSDIPTNRKCLPNTNTTNTNSSLNQSDAALARPMSRTAGSRLSYTPPSSSLSSLNDTTNASVDTAVRRSRAGTMPSSTLPPFMGLGSSNIYIAQQRPNHNRTNSMSTNNPAMYSRSGMSSPLDENASNAIASTLASLGLHDDTPMTDNSNNGRESSTSTSTTLNHASYFEPVTRNRAFTVSSRNTMTDNHRAQDMMSFSPFSQQHQKMPTRPRAISLGMMDSPLTPPQLQQQPQSFLPFDMSYPHLHPPTSDYQNLGSTNSNLTDDHGNNSGNTSLPLLYHQSRLFARMDSHEEEEGDNYHRDVPSRLSSPHNDMEPPAQTPSRALWLGNVNPSLSVPDLHKMFTRYGHVESARILSDKECAFVNFENVESALAAKEDLVNRLGSKVAGSVVKVGFGKADVSLAMALTQEAGPNAQGPTRALWVGNIPANINPAILRSLFQSFGSIESIRILSHKNCGFVNFERQEDAVRARKQMQNKEILGPGTGTVRIGFAKAPTNNPDEIIQDVVISGNTVTSYATPASKSSLENRRSKTITPSPSSSSSSAAAAATHTLSSQLQDESAENTPNTSQWATVILMASMMMNAQKQQNGTPTPALSSVHPSPSNSTSSASNNARLAAERKMIMQQLGYEPPSDEYERTAINYFSSIPAVPEFNADRHLGPMRLREIKKALDNGQGLKDVDSIAYECMSEIVELCSDYIGNTVVQKLFEYCGNDTKLVMLDRIAPYLASIGIHKNGTWAAQKIIDTASTDQQIQLICTNIAPYVPLLLLDQFGNYVVQCCLRMGPSRNQYIFDAIVDQCWEIGQGRFGARAVRAILENPIVTKDQQIYVAAVIMQNALLLTTNANGSILLNWLLDTSGLLGHYRALCNIN</sequence>
<dbReference type="InterPro" id="IPR035979">
    <property type="entry name" value="RBD_domain_sf"/>
</dbReference>
<feature type="repeat" description="Pumilio" evidence="3">
    <location>
        <begin position="691"/>
        <end position="726"/>
    </location>
</feature>
<dbReference type="GO" id="GO:0003723">
    <property type="term" value="F:RNA binding"/>
    <property type="evidence" value="ECO:0007669"/>
    <property type="project" value="UniProtKB-UniRule"/>
</dbReference>
<feature type="compositionally biased region" description="Polar residues" evidence="4">
    <location>
        <begin position="104"/>
        <end position="124"/>
    </location>
</feature>